<dbReference type="EMBL" id="KV425723">
    <property type="protein sequence ID" value="KZT18027.1"/>
    <property type="molecule type" value="Genomic_DNA"/>
</dbReference>
<evidence type="ECO:0000256" key="1">
    <source>
        <dbReference type="ARBA" id="ARBA00023125"/>
    </source>
</evidence>
<dbReference type="AlphaFoldDB" id="A0A165M8F7"/>
<evidence type="ECO:0000313" key="4">
    <source>
        <dbReference type="Proteomes" id="UP000076761"/>
    </source>
</evidence>
<proteinExistence type="predicted"/>
<name>A0A165M8F7_9AGAM</name>
<evidence type="ECO:0000313" key="3">
    <source>
        <dbReference type="EMBL" id="KZT18027.1"/>
    </source>
</evidence>
<accession>A0A165M8F7</accession>
<dbReference type="InParanoid" id="A0A165M8F7"/>
<dbReference type="STRING" id="1314782.A0A165M8F7"/>
<dbReference type="InterPro" id="IPR004875">
    <property type="entry name" value="DDE_SF_endonuclease_dom"/>
</dbReference>
<keyword evidence="4" id="KW-1185">Reference proteome</keyword>
<dbReference type="InterPro" id="IPR050863">
    <property type="entry name" value="CenT-Element_Derived"/>
</dbReference>
<dbReference type="GO" id="GO:0003677">
    <property type="term" value="F:DNA binding"/>
    <property type="evidence" value="ECO:0007669"/>
    <property type="project" value="UniProtKB-KW"/>
</dbReference>
<reference evidence="3 4" key="1">
    <citation type="journal article" date="2016" name="Mol. Biol. Evol.">
        <title>Comparative Genomics of Early-Diverging Mushroom-Forming Fungi Provides Insights into the Origins of Lignocellulose Decay Capabilities.</title>
        <authorList>
            <person name="Nagy L.G."/>
            <person name="Riley R."/>
            <person name="Tritt A."/>
            <person name="Adam C."/>
            <person name="Daum C."/>
            <person name="Floudas D."/>
            <person name="Sun H."/>
            <person name="Yadav J.S."/>
            <person name="Pangilinan J."/>
            <person name="Larsson K.H."/>
            <person name="Matsuura K."/>
            <person name="Barry K."/>
            <person name="Labutti K."/>
            <person name="Kuo R."/>
            <person name="Ohm R.A."/>
            <person name="Bhattacharya S.S."/>
            <person name="Shirouzu T."/>
            <person name="Yoshinaga Y."/>
            <person name="Martin F.M."/>
            <person name="Grigoriev I.V."/>
            <person name="Hibbett D.S."/>
        </authorList>
    </citation>
    <scope>NUCLEOTIDE SEQUENCE [LARGE SCALE GENOMIC DNA]</scope>
    <source>
        <strain evidence="3 4">HHB14362 ss-1</strain>
    </source>
</reference>
<organism evidence="3 4">
    <name type="scientific">Neolentinus lepideus HHB14362 ss-1</name>
    <dbReference type="NCBI Taxonomy" id="1314782"/>
    <lineage>
        <taxon>Eukaryota</taxon>
        <taxon>Fungi</taxon>
        <taxon>Dikarya</taxon>
        <taxon>Basidiomycota</taxon>
        <taxon>Agaricomycotina</taxon>
        <taxon>Agaricomycetes</taxon>
        <taxon>Gloeophyllales</taxon>
        <taxon>Gloeophyllaceae</taxon>
        <taxon>Neolentinus</taxon>
    </lineage>
</organism>
<feature type="non-terminal residue" evidence="3">
    <location>
        <position position="309"/>
    </location>
</feature>
<feature type="domain" description="HTH CENPB-type" evidence="2">
    <location>
        <begin position="1"/>
        <end position="32"/>
    </location>
</feature>
<protein>
    <submittedName>
        <fullName evidence="3">DDE-domain-containing protein</fullName>
    </submittedName>
</protein>
<dbReference type="GO" id="GO:0005634">
    <property type="term" value="C:nucleus"/>
    <property type="evidence" value="ECO:0007669"/>
    <property type="project" value="TreeGrafter"/>
</dbReference>
<evidence type="ECO:0000259" key="2">
    <source>
        <dbReference type="PROSITE" id="PS51253"/>
    </source>
</evidence>
<dbReference type="PANTHER" id="PTHR19303:SF74">
    <property type="entry name" value="POGO TRANSPOSABLE ELEMENT WITH KRAB DOMAIN"/>
    <property type="match status" value="1"/>
</dbReference>
<dbReference type="Pfam" id="PF03184">
    <property type="entry name" value="DDE_1"/>
    <property type="match status" value="1"/>
</dbReference>
<gene>
    <name evidence="3" type="ORF">NEOLEDRAFT_1081248</name>
</gene>
<dbReference type="PANTHER" id="PTHR19303">
    <property type="entry name" value="TRANSPOSON"/>
    <property type="match status" value="1"/>
</dbReference>
<dbReference type="InterPro" id="IPR006600">
    <property type="entry name" value="HTH_CenpB_DNA-bd_dom"/>
</dbReference>
<dbReference type="Proteomes" id="UP000076761">
    <property type="component" value="Unassembled WGS sequence"/>
</dbReference>
<dbReference type="PROSITE" id="PS51253">
    <property type="entry name" value="HTH_CENPB"/>
    <property type="match status" value="1"/>
</dbReference>
<keyword evidence="1" id="KW-0238">DNA-binding</keyword>
<dbReference type="OrthoDB" id="3265672at2759"/>
<sequence length="309" mass="34732">MITDCAADICKQHVGESWVKRFRKRHQDLKVHWTTGLEQCRAQALNPTTVNGYFQMLGELIEKYSILPQNTWNMDEKGVQPGIGERIAAFVDRDAKVIYQVENGNRELVTIIEAVCADGRALHPSVIYQGQCRDLEWGRNNPCKASISYSPKGWTDQDLGFKWLERDFEPATRPTYDGYRLLILDGHNSHCTYRFCKFAADHKIIIICLPSHTTHVLQPCDVGVFGPLAKCWKAEVNAASAQLIPITKHNLLIYYDNARRRSLKSSTIQAAFAKTGIWPFNPNAIPAVAFAPSLLTTTKSALPLGAVYP</sequence>